<accession>A0A6A6XRY5</accession>
<proteinExistence type="predicted"/>
<sequence>MASNTNHLAAGANNTINHLAAPIAPAPEPAPKGRRGAAPAKRTPLDWAEFKKAKKERKLKRNDEVKAALFSSLAALFSWARPRSRPLSRSDRESSGLEPLSKSVTKRARAFETKKAAAAAAAPAVAAEPEPEPEPEQGGEGDAGVMTGVSRGEVPRYVPPPMRG</sequence>
<evidence type="ECO:0000313" key="3">
    <source>
        <dbReference type="Proteomes" id="UP000799757"/>
    </source>
</evidence>
<gene>
    <name evidence="2" type="ORF">K505DRAFT_332809</name>
</gene>
<keyword evidence="3" id="KW-1185">Reference proteome</keyword>
<organism evidence="2 3">
    <name type="scientific">Melanomma pulvis-pyrius CBS 109.77</name>
    <dbReference type="NCBI Taxonomy" id="1314802"/>
    <lineage>
        <taxon>Eukaryota</taxon>
        <taxon>Fungi</taxon>
        <taxon>Dikarya</taxon>
        <taxon>Ascomycota</taxon>
        <taxon>Pezizomycotina</taxon>
        <taxon>Dothideomycetes</taxon>
        <taxon>Pleosporomycetidae</taxon>
        <taxon>Pleosporales</taxon>
        <taxon>Melanommataceae</taxon>
        <taxon>Melanomma</taxon>
    </lineage>
</organism>
<feature type="compositionally biased region" description="Low complexity" evidence="1">
    <location>
        <begin position="116"/>
        <end position="128"/>
    </location>
</feature>
<evidence type="ECO:0000313" key="2">
    <source>
        <dbReference type="EMBL" id="KAF2799149.1"/>
    </source>
</evidence>
<name>A0A6A6XRY5_9PLEO</name>
<protein>
    <submittedName>
        <fullName evidence="2">Uncharacterized protein</fullName>
    </submittedName>
</protein>
<feature type="compositionally biased region" description="Acidic residues" evidence="1">
    <location>
        <begin position="129"/>
        <end position="139"/>
    </location>
</feature>
<dbReference type="EMBL" id="MU001769">
    <property type="protein sequence ID" value="KAF2799149.1"/>
    <property type="molecule type" value="Genomic_DNA"/>
</dbReference>
<evidence type="ECO:0000256" key="1">
    <source>
        <dbReference type="SAM" id="MobiDB-lite"/>
    </source>
</evidence>
<feature type="region of interest" description="Disordered" evidence="1">
    <location>
        <begin position="20"/>
        <end position="60"/>
    </location>
</feature>
<dbReference type="Proteomes" id="UP000799757">
    <property type="component" value="Unassembled WGS sequence"/>
</dbReference>
<feature type="region of interest" description="Disordered" evidence="1">
    <location>
        <begin position="81"/>
        <end position="164"/>
    </location>
</feature>
<dbReference type="AlphaFoldDB" id="A0A6A6XRY5"/>
<reference evidence="2" key="1">
    <citation type="journal article" date="2020" name="Stud. Mycol.">
        <title>101 Dothideomycetes genomes: a test case for predicting lifestyles and emergence of pathogens.</title>
        <authorList>
            <person name="Haridas S."/>
            <person name="Albert R."/>
            <person name="Binder M."/>
            <person name="Bloem J."/>
            <person name="Labutti K."/>
            <person name="Salamov A."/>
            <person name="Andreopoulos B."/>
            <person name="Baker S."/>
            <person name="Barry K."/>
            <person name="Bills G."/>
            <person name="Bluhm B."/>
            <person name="Cannon C."/>
            <person name="Castanera R."/>
            <person name="Culley D."/>
            <person name="Daum C."/>
            <person name="Ezra D."/>
            <person name="Gonzalez J."/>
            <person name="Henrissat B."/>
            <person name="Kuo A."/>
            <person name="Liang C."/>
            <person name="Lipzen A."/>
            <person name="Lutzoni F."/>
            <person name="Magnuson J."/>
            <person name="Mondo S."/>
            <person name="Nolan M."/>
            <person name="Ohm R."/>
            <person name="Pangilinan J."/>
            <person name="Park H.-J."/>
            <person name="Ramirez L."/>
            <person name="Alfaro M."/>
            <person name="Sun H."/>
            <person name="Tritt A."/>
            <person name="Yoshinaga Y."/>
            <person name="Zwiers L.-H."/>
            <person name="Turgeon B."/>
            <person name="Goodwin S."/>
            <person name="Spatafora J."/>
            <person name="Crous P."/>
            <person name="Grigoriev I."/>
        </authorList>
    </citation>
    <scope>NUCLEOTIDE SEQUENCE</scope>
    <source>
        <strain evidence="2">CBS 109.77</strain>
    </source>
</reference>